<dbReference type="EC" id="3.5.4.9" evidence="2"/>
<dbReference type="InParanoid" id="C1FDF4"/>
<name>C1FDF4_MICCC</name>
<dbReference type="InterPro" id="IPR020631">
    <property type="entry name" value="THF_DH/CycHdrlase_NAD-bd_dom"/>
</dbReference>
<dbReference type="GO" id="GO:0005829">
    <property type="term" value="C:cytosol"/>
    <property type="evidence" value="ECO:0007669"/>
    <property type="project" value="TreeGrafter"/>
</dbReference>
<gene>
    <name evidence="9" type="primary">FOLD</name>
    <name evidence="9" type="ORF">MICPUN_113278</name>
</gene>
<dbReference type="InterPro" id="IPR046346">
    <property type="entry name" value="Aminoacid_DH-like_N_sf"/>
</dbReference>
<dbReference type="STRING" id="296587.C1FDF4"/>
<comment type="subunit">
    <text evidence="1">Homodimer.</text>
</comment>
<dbReference type="PRINTS" id="PR00085">
    <property type="entry name" value="THFDHDRGNASE"/>
</dbReference>
<dbReference type="KEGG" id="mis:MICPUN_113278"/>
<dbReference type="PROSITE" id="PS00767">
    <property type="entry name" value="THF_DHG_CYH_2"/>
    <property type="match status" value="1"/>
</dbReference>
<evidence type="ECO:0000256" key="1">
    <source>
        <dbReference type="ARBA" id="ARBA00011738"/>
    </source>
</evidence>
<dbReference type="GeneID" id="8250444"/>
<keyword evidence="10" id="KW-1185">Reference proteome</keyword>
<evidence type="ECO:0000256" key="6">
    <source>
        <dbReference type="ARBA" id="ARBA00023268"/>
    </source>
</evidence>
<keyword evidence="5" id="KW-0560">Oxidoreductase</keyword>
<keyword evidence="4 9" id="KW-0378">Hydrolase</keyword>
<dbReference type="CDD" id="cd01080">
    <property type="entry name" value="NAD_bind_m-THF_DH_Cyclohyd"/>
    <property type="match status" value="1"/>
</dbReference>
<dbReference type="AlphaFoldDB" id="C1FDF4"/>
<feature type="domain" description="Tetrahydrofolate dehydrogenase/cyclohydrolase NAD(P)-binding" evidence="8">
    <location>
        <begin position="273"/>
        <end position="393"/>
    </location>
</feature>
<feature type="domain" description="Tetrahydrofolate dehydrogenase/cyclohydrolase catalytic" evidence="7">
    <location>
        <begin position="60"/>
        <end position="176"/>
    </location>
</feature>
<dbReference type="PANTHER" id="PTHR48099:SF27">
    <property type="entry name" value="BIFUNCTIONAL PROTEIN FOLD 2"/>
    <property type="match status" value="1"/>
</dbReference>
<dbReference type="OMA" id="IHPGKDV"/>
<dbReference type="RefSeq" id="XP_002507522.1">
    <property type="nucleotide sequence ID" value="XM_002507476.1"/>
</dbReference>
<evidence type="ECO:0000256" key="2">
    <source>
        <dbReference type="ARBA" id="ARBA00012776"/>
    </source>
</evidence>
<dbReference type="PANTHER" id="PTHR48099">
    <property type="entry name" value="C-1-TETRAHYDROFOLATE SYNTHASE, CYTOPLASMIC-RELATED"/>
    <property type="match status" value="1"/>
</dbReference>
<dbReference type="SUPFAM" id="SSF53223">
    <property type="entry name" value="Aminoacid dehydrogenase-like, N-terminal domain"/>
    <property type="match status" value="1"/>
</dbReference>
<dbReference type="Pfam" id="PF00763">
    <property type="entry name" value="THF_DHG_CYH"/>
    <property type="match status" value="1"/>
</dbReference>
<keyword evidence="3" id="KW-0554">One-carbon metabolism</keyword>
<dbReference type="InterPro" id="IPR020630">
    <property type="entry name" value="THF_DH/CycHdrlase_cat_dom"/>
</dbReference>
<dbReference type="Proteomes" id="UP000002009">
    <property type="component" value="Chromosome 1"/>
</dbReference>
<evidence type="ECO:0000256" key="5">
    <source>
        <dbReference type="ARBA" id="ARBA00023002"/>
    </source>
</evidence>
<evidence type="ECO:0000313" key="10">
    <source>
        <dbReference type="Proteomes" id="UP000002009"/>
    </source>
</evidence>
<evidence type="ECO:0000259" key="8">
    <source>
        <dbReference type="Pfam" id="PF02882"/>
    </source>
</evidence>
<dbReference type="GO" id="GO:0035999">
    <property type="term" value="P:tetrahydrofolate interconversion"/>
    <property type="evidence" value="ECO:0007669"/>
    <property type="project" value="TreeGrafter"/>
</dbReference>
<accession>C1FDF4</accession>
<dbReference type="Gene3D" id="3.40.50.720">
    <property type="entry name" value="NAD(P)-binding Rossmann-like Domain"/>
    <property type="match status" value="1"/>
</dbReference>
<dbReference type="eggNOG" id="KOG0089">
    <property type="taxonomic scope" value="Eukaryota"/>
</dbReference>
<dbReference type="FunFam" id="3.40.50.10860:FF:000005">
    <property type="entry name" value="C-1-tetrahydrofolate synthase, cytoplasmic, putative"/>
    <property type="match status" value="1"/>
</dbReference>
<evidence type="ECO:0000313" key="9">
    <source>
        <dbReference type="EMBL" id="ACO68780.1"/>
    </source>
</evidence>
<organism evidence="9 10">
    <name type="scientific">Micromonas commoda (strain RCC299 / NOUM17 / CCMP2709)</name>
    <name type="common">Picoplanktonic green alga</name>
    <dbReference type="NCBI Taxonomy" id="296587"/>
    <lineage>
        <taxon>Eukaryota</taxon>
        <taxon>Viridiplantae</taxon>
        <taxon>Chlorophyta</taxon>
        <taxon>Mamiellophyceae</taxon>
        <taxon>Mamiellales</taxon>
        <taxon>Mamiellaceae</taxon>
        <taxon>Micromonas</taxon>
    </lineage>
</organism>
<evidence type="ECO:0000259" key="7">
    <source>
        <dbReference type="Pfam" id="PF00763"/>
    </source>
</evidence>
<dbReference type="EMBL" id="CP001574">
    <property type="protein sequence ID" value="ACO68780.1"/>
    <property type="molecule type" value="Genomic_DNA"/>
</dbReference>
<dbReference type="InterPro" id="IPR000672">
    <property type="entry name" value="THF_DH/CycHdrlase"/>
</dbReference>
<keyword evidence="6" id="KW-0511">Multifunctional enzyme</keyword>
<sequence length="396" mass="43907">MRPNWPKLKLTCNCVKEPLRGWGRRLSFSPQLLARAAWNSSKPEPDSESSPSWTGSAIMLDGRLQAARWKREIAAKILFRRTSKRMGPPGLAAVVIGDRPDSLLYVRRKSEACEEVGIRFHLERLPGDADQDMVVNVLRKLNSDDRFHGIMLQLPVPVHLNESRLLGSINPMKDVDGLHPYNVGRLAMRGTWRPAFIPCAPLGCVELLWRENIQIKGRSVAVLGDSNVVGMPISWLLRDSGASTINVVHGYWLKVPEQNNMKFPAQANFVEPNLLNTVRNADIIISAIGRAEVIKRDWVKAGATVIDVGINPIPWDHHEGIARCRHASSRKVPAAFLEQRPDKPEKSDYKVVGDVAAEEVSHVANAMTPVPGGIGPMTIAALLSNTYLGASRQEYL</sequence>
<protein>
    <recommendedName>
        <fullName evidence="2">methenyltetrahydrofolate cyclohydrolase</fullName>
        <ecNumber evidence="2">3.5.4.9</ecNumber>
    </recommendedName>
</protein>
<dbReference type="OrthoDB" id="5126881at2759"/>
<dbReference type="Pfam" id="PF02882">
    <property type="entry name" value="THF_DHG_CYH_C"/>
    <property type="match status" value="2"/>
</dbReference>
<feature type="domain" description="Tetrahydrofolate dehydrogenase/cyclohydrolase NAD(P)-binding" evidence="8">
    <location>
        <begin position="198"/>
        <end position="250"/>
    </location>
</feature>
<dbReference type="SUPFAM" id="SSF51735">
    <property type="entry name" value="NAD(P)-binding Rossmann-fold domains"/>
    <property type="match status" value="1"/>
</dbReference>
<dbReference type="HAMAP" id="MF_01576">
    <property type="entry name" value="THF_DHG_CYH"/>
    <property type="match status" value="1"/>
</dbReference>
<reference evidence="9 10" key="1">
    <citation type="journal article" date="2009" name="Science">
        <title>Green evolution and dynamic adaptations revealed by genomes of the marine picoeukaryotes Micromonas.</title>
        <authorList>
            <person name="Worden A.Z."/>
            <person name="Lee J.H."/>
            <person name="Mock T."/>
            <person name="Rouze P."/>
            <person name="Simmons M.P."/>
            <person name="Aerts A.L."/>
            <person name="Allen A.E."/>
            <person name="Cuvelier M.L."/>
            <person name="Derelle E."/>
            <person name="Everett M.V."/>
            <person name="Foulon E."/>
            <person name="Grimwood J."/>
            <person name="Gundlach H."/>
            <person name="Henrissat B."/>
            <person name="Napoli C."/>
            <person name="McDonald S.M."/>
            <person name="Parker M.S."/>
            <person name="Rombauts S."/>
            <person name="Salamov A."/>
            <person name="Von Dassow P."/>
            <person name="Badger J.H."/>
            <person name="Coutinho P.M."/>
            <person name="Demir E."/>
            <person name="Dubchak I."/>
            <person name="Gentemann C."/>
            <person name="Eikrem W."/>
            <person name="Gready J.E."/>
            <person name="John U."/>
            <person name="Lanier W."/>
            <person name="Lindquist E.A."/>
            <person name="Lucas S."/>
            <person name="Mayer K.F."/>
            <person name="Moreau H."/>
            <person name="Not F."/>
            <person name="Otillar R."/>
            <person name="Panaud O."/>
            <person name="Pangilinan J."/>
            <person name="Paulsen I."/>
            <person name="Piegu B."/>
            <person name="Poliakov A."/>
            <person name="Robbens S."/>
            <person name="Schmutz J."/>
            <person name="Toulza E."/>
            <person name="Wyss T."/>
            <person name="Zelensky A."/>
            <person name="Zhou K."/>
            <person name="Armbrust E.V."/>
            <person name="Bhattacharya D."/>
            <person name="Goodenough U.W."/>
            <person name="Van de Peer Y."/>
            <person name="Grigoriev I.V."/>
        </authorList>
    </citation>
    <scope>NUCLEOTIDE SEQUENCE [LARGE SCALE GENOMIC DNA]</scope>
    <source>
        <strain evidence="10">RCC299 / NOUM17</strain>
    </source>
</reference>
<proteinExistence type="inferred from homology"/>
<dbReference type="InterPro" id="IPR036291">
    <property type="entry name" value="NAD(P)-bd_dom_sf"/>
</dbReference>
<evidence type="ECO:0000256" key="4">
    <source>
        <dbReference type="ARBA" id="ARBA00022801"/>
    </source>
</evidence>
<dbReference type="GO" id="GO:0004488">
    <property type="term" value="F:methylenetetrahydrofolate dehydrogenase (NADP+) activity"/>
    <property type="evidence" value="ECO:0007669"/>
    <property type="project" value="InterPro"/>
</dbReference>
<dbReference type="Gene3D" id="3.40.50.10860">
    <property type="entry name" value="Leucine Dehydrogenase, chain A, domain 1"/>
    <property type="match status" value="1"/>
</dbReference>
<evidence type="ECO:0000256" key="3">
    <source>
        <dbReference type="ARBA" id="ARBA00022563"/>
    </source>
</evidence>
<dbReference type="GO" id="GO:0004477">
    <property type="term" value="F:methenyltetrahydrofolate cyclohydrolase activity"/>
    <property type="evidence" value="ECO:0007669"/>
    <property type="project" value="UniProtKB-EC"/>
</dbReference>
<dbReference type="InterPro" id="IPR020867">
    <property type="entry name" value="THF_DH/CycHdrlase_CS"/>
</dbReference>